<feature type="compositionally biased region" description="Basic and acidic residues" evidence="6">
    <location>
        <begin position="9"/>
        <end position="18"/>
    </location>
</feature>
<dbReference type="AlphaFoldDB" id="A0A059FPP8"/>
<gene>
    <name evidence="8" type="ORF">HHI_10946</name>
</gene>
<evidence type="ECO:0000256" key="6">
    <source>
        <dbReference type="SAM" id="MobiDB-lite"/>
    </source>
</evidence>
<feature type="transmembrane region" description="Helical" evidence="7">
    <location>
        <begin position="30"/>
        <end position="51"/>
    </location>
</feature>
<evidence type="ECO:0000256" key="5">
    <source>
        <dbReference type="ARBA" id="ARBA00023136"/>
    </source>
</evidence>
<sequence>MTQPPPLKETARQLEIRSKPKPATRINRKLLLAGAGLGALGLFAAATFALAPPRPPEPAPQDELLVAGKRKPDGFSALPADYTALGDVPVLGTPVSGDLGATIRAAEEAYGIEPDFQTEYRTDFRPRPEEEAARTARLEAAALAEEAARAPLLFRLGNAAAPGPAPARPTDASFDLSSELLALARPSPNAGASPPPDPNLQARKAAFASDRAGGPIYNPDRVQDPLSPYQLMAGSLIPASLITGINSDLPGAVIAQVTQNVYDTVRGQHRLIPQGSRLIGRYQSEVSFGQDRALVVWDRILMPDGSSITISEPGSDTAGYAGLKDRTDHHWDRVFAAAGLATMLGIGAELGPSEDGDIERAIRRGTTDTINEAGQRAVDRSLGVQPSITIRPGWPVRVLVTKDLVLRPYPETAP</sequence>
<keyword evidence="5 7" id="KW-0472">Membrane</keyword>
<dbReference type="Proteomes" id="UP000025061">
    <property type="component" value="Unassembled WGS sequence"/>
</dbReference>
<dbReference type="RefSeq" id="WP_011646726.1">
    <property type="nucleotide sequence ID" value="NZ_ARYI01000009.1"/>
</dbReference>
<comment type="subcellular location">
    <subcellularLocation>
        <location evidence="1">Membrane</location>
        <topology evidence="1">Single-pass membrane protein</topology>
    </subcellularLocation>
</comment>
<dbReference type="Gene3D" id="2.40.128.260">
    <property type="entry name" value="Type IV secretion system, VirB10/TraB/TrbI"/>
    <property type="match status" value="1"/>
</dbReference>
<evidence type="ECO:0000256" key="4">
    <source>
        <dbReference type="ARBA" id="ARBA00022989"/>
    </source>
</evidence>
<evidence type="ECO:0000313" key="8">
    <source>
        <dbReference type="EMBL" id="KCZ92491.1"/>
    </source>
</evidence>
<dbReference type="CDD" id="cd16429">
    <property type="entry name" value="VirB10"/>
    <property type="match status" value="1"/>
</dbReference>
<keyword evidence="9" id="KW-1185">Reference proteome</keyword>
<evidence type="ECO:0000256" key="1">
    <source>
        <dbReference type="ARBA" id="ARBA00004167"/>
    </source>
</evidence>
<dbReference type="GO" id="GO:0016020">
    <property type="term" value="C:membrane"/>
    <property type="evidence" value="ECO:0007669"/>
    <property type="project" value="UniProtKB-SubCell"/>
</dbReference>
<organism evidence="8 9">
    <name type="scientific">Hyphomonas hirschiana VP5</name>
    <dbReference type="NCBI Taxonomy" id="1280951"/>
    <lineage>
        <taxon>Bacteria</taxon>
        <taxon>Pseudomonadati</taxon>
        <taxon>Pseudomonadota</taxon>
        <taxon>Alphaproteobacteria</taxon>
        <taxon>Hyphomonadales</taxon>
        <taxon>Hyphomonadaceae</taxon>
        <taxon>Hyphomonas</taxon>
    </lineage>
</organism>
<dbReference type="OrthoDB" id="9807354at2"/>
<feature type="region of interest" description="Disordered" evidence="6">
    <location>
        <begin position="51"/>
        <end position="70"/>
    </location>
</feature>
<dbReference type="EMBL" id="ARYI01000009">
    <property type="protein sequence ID" value="KCZ92491.1"/>
    <property type="molecule type" value="Genomic_DNA"/>
</dbReference>
<keyword evidence="4 7" id="KW-1133">Transmembrane helix</keyword>
<dbReference type="InterPro" id="IPR042217">
    <property type="entry name" value="T4SS_VirB10/TrbI"/>
</dbReference>
<evidence type="ECO:0000256" key="7">
    <source>
        <dbReference type="SAM" id="Phobius"/>
    </source>
</evidence>
<comment type="caution">
    <text evidence="8">The sequence shown here is derived from an EMBL/GenBank/DDBJ whole genome shotgun (WGS) entry which is preliminary data.</text>
</comment>
<protein>
    <submittedName>
        <fullName evidence="8">Type IV secretion system protein TrbI family protein</fullName>
    </submittedName>
</protein>
<dbReference type="Pfam" id="PF03743">
    <property type="entry name" value="TrbI"/>
    <property type="match status" value="1"/>
</dbReference>
<accession>A0A059FPP8</accession>
<proteinExistence type="inferred from homology"/>
<evidence type="ECO:0000256" key="3">
    <source>
        <dbReference type="ARBA" id="ARBA00022692"/>
    </source>
</evidence>
<comment type="similarity">
    <text evidence="2">Belongs to the TrbI/VirB10 family.</text>
</comment>
<evidence type="ECO:0000313" key="9">
    <source>
        <dbReference type="Proteomes" id="UP000025061"/>
    </source>
</evidence>
<feature type="region of interest" description="Disordered" evidence="6">
    <location>
        <begin position="1"/>
        <end position="21"/>
    </location>
</feature>
<dbReference type="InterPro" id="IPR005498">
    <property type="entry name" value="T4SS_VirB10/TraB/TrbI"/>
</dbReference>
<evidence type="ECO:0000256" key="2">
    <source>
        <dbReference type="ARBA" id="ARBA00010265"/>
    </source>
</evidence>
<reference evidence="8 9" key="1">
    <citation type="submission" date="2013-04" db="EMBL/GenBank/DDBJ databases">
        <title>Hyphomonas hirschiana VP5 Genome Sequencing.</title>
        <authorList>
            <person name="Lai Q."/>
            <person name="Shao Z."/>
        </authorList>
    </citation>
    <scope>NUCLEOTIDE SEQUENCE [LARGE SCALE GENOMIC DNA]</scope>
    <source>
        <strain evidence="8 9">VP5</strain>
    </source>
</reference>
<keyword evidence="3 7" id="KW-0812">Transmembrane</keyword>
<name>A0A059FPP8_9PROT</name>
<dbReference type="PATRIC" id="fig|1280951.3.peg.2205"/>